<accession>A0A3S3PEJ0</accession>
<dbReference type="PROSITE" id="PS50893">
    <property type="entry name" value="ABC_TRANSPORTER_2"/>
    <property type="match status" value="1"/>
</dbReference>
<dbReference type="AlphaFoldDB" id="A0A3S3PEJ0"/>
<dbReference type="GO" id="GO:0016887">
    <property type="term" value="F:ATP hydrolysis activity"/>
    <property type="evidence" value="ECO:0007669"/>
    <property type="project" value="InterPro"/>
</dbReference>
<dbReference type="InterPro" id="IPR050166">
    <property type="entry name" value="ABC_transporter_ATP-bind"/>
</dbReference>
<proteinExistence type="inferred from homology"/>
<reference evidence="6 7" key="1">
    <citation type="submission" date="2019-01" db="EMBL/GenBank/DDBJ databases">
        <title>Sinorhodobacter populi sp. nov. isolated from the symptomatic bark tissue of Populus euramericana canker.</title>
        <authorList>
            <person name="Xu G."/>
        </authorList>
    </citation>
    <scope>NUCLEOTIDE SEQUENCE [LARGE SCALE GENOMIC DNA]</scope>
    <source>
        <strain evidence="6 7">CGMCC 1.12963</strain>
    </source>
</reference>
<evidence type="ECO:0000256" key="4">
    <source>
        <dbReference type="ARBA" id="ARBA00022840"/>
    </source>
</evidence>
<evidence type="ECO:0000256" key="2">
    <source>
        <dbReference type="ARBA" id="ARBA00022448"/>
    </source>
</evidence>
<evidence type="ECO:0000313" key="6">
    <source>
        <dbReference type="EMBL" id="RWR50318.1"/>
    </source>
</evidence>
<evidence type="ECO:0000256" key="3">
    <source>
        <dbReference type="ARBA" id="ARBA00022741"/>
    </source>
</evidence>
<dbReference type="InterPro" id="IPR003439">
    <property type="entry name" value="ABC_transporter-like_ATP-bd"/>
</dbReference>
<dbReference type="InterPro" id="IPR027417">
    <property type="entry name" value="P-loop_NTPase"/>
</dbReference>
<keyword evidence="7" id="KW-1185">Reference proteome</keyword>
<keyword evidence="3" id="KW-0547">Nucleotide-binding</keyword>
<evidence type="ECO:0000313" key="7">
    <source>
        <dbReference type="Proteomes" id="UP000288071"/>
    </source>
</evidence>
<sequence length="237" mass="25054">MSAAPVLLSGTVRMGARTLFPPLRLELAPGRWTALLGPSGVGKSTLLRLLAGLPIGGTFEGRVENRPPVALMAQDPALLPWLTARQNAALGARLRGEAADRDRLAAVLRRTGLADHGDKHPAALSGGQRQRVALARTLMEDRALVLLDEPFSALDARMRLAMQDLAAELLRGRTVLIVTHDPAEAARLADRIFLMTETGLTEEAAPACPAPRPPADPAVLACQGALLTRLTEAPACA</sequence>
<dbReference type="PROSITE" id="PS00211">
    <property type="entry name" value="ABC_TRANSPORTER_1"/>
    <property type="match status" value="1"/>
</dbReference>
<keyword evidence="2" id="KW-0813">Transport</keyword>
<keyword evidence="4 6" id="KW-0067">ATP-binding</keyword>
<gene>
    <name evidence="6" type="ORF">EOW66_15045</name>
</gene>
<dbReference type="PANTHER" id="PTHR42788">
    <property type="entry name" value="TAURINE IMPORT ATP-BINDING PROTEIN-RELATED"/>
    <property type="match status" value="1"/>
</dbReference>
<protein>
    <submittedName>
        <fullName evidence="6">ABC transporter ATP-binding protein</fullName>
    </submittedName>
</protein>
<dbReference type="GO" id="GO:0005524">
    <property type="term" value="F:ATP binding"/>
    <property type="evidence" value="ECO:0007669"/>
    <property type="project" value="UniProtKB-KW"/>
</dbReference>
<dbReference type="SMART" id="SM00382">
    <property type="entry name" value="AAA"/>
    <property type="match status" value="1"/>
</dbReference>
<comment type="caution">
    <text evidence="6">The sequence shown here is derived from an EMBL/GenBank/DDBJ whole genome shotgun (WGS) entry which is preliminary data.</text>
</comment>
<dbReference type="PANTHER" id="PTHR42788:SF19">
    <property type="entry name" value="ALIPHATIC SULFONATES IMPORT ATP-BINDING PROTEIN SSUB 2"/>
    <property type="match status" value="1"/>
</dbReference>
<comment type="similarity">
    <text evidence="1">Belongs to the ABC transporter superfamily.</text>
</comment>
<dbReference type="InterPro" id="IPR003593">
    <property type="entry name" value="AAA+_ATPase"/>
</dbReference>
<dbReference type="Pfam" id="PF00005">
    <property type="entry name" value="ABC_tran"/>
    <property type="match status" value="1"/>
</dbReference>
<reference evidence="7" key="2">
    <citation type="submission" date="2019-01" db="EMBL/GenBank/DDBJ databases">
        <title>Sinorhodobacter populi sp. nov. isolated from the symptomatic bark tissue of Populus euramericana canker.</title>
        <authorList>
            <person name="Li Y."/>
        </authorList>
    </citation>
    <scope>NUCLEOTIDE SEQUENCE [LARGE SCALE GENOMIC DNA]</scope>
    <source>
        <strain evidence="7">CGMCC 1.12963</strain>
    </source>
</reference>
<organism evidence="6 7">
    <name type="scientific">Paenirhodobacter huangdaonensis</name>
    <dbReference type="NCBI Taxonomy" id="2501515"/>
    <lineage>
        <taxon>Bacteria</taxon>
        <taxon>Pseudomonadati</taxon>
        <taxon>Pseudomonadota</taxon>
        <taxon>Alphaproteobacteria</taxon>
        <taxon>Rhodobacterales</taxon>
        <taxon>Rhodobacter group</taxon>
        <taxon>Paenirhodobacter</taxon>
    </lineage>
</organism>
<feature type="domain" description="ABC transporter" evidence="5">
    <location>
        <begin position="1"/>
        <end position="222"/>
    </location>
</feature>
<dbReference type="InterPro" id="IPR017871">
    <property type="entry name" value="ABC_transporter-like_CS"/>
</dbReference>
<dbReference type="Gene3D" id="3.40.50.300">
    <property type="entry name" value="P-loop containing nucleotide triphosphate hydrolases"/>
    <property type="match status" value="1"/>
</dbReference>
<dbReference type="Proteomes" id="UP000288071">
    <property type="component" value="Unassembled WGS sequence"/>
</dbReference>
<evidence type="ECO:0000259" key="5">
    <source>
        <dbReference type="PROSITE" id="PS50893"/>
    </source>
</evidence>
<dbReference type="SUPFAM" id="SSF52540">
    <property type="entry name" value="P-loop containing nucleoside triphosphate hydrolases"/>
    <property type="match status" value="1"/>
</dbReference>
<dbReference type="EMBL" id="SAVA01000009">
    <property type="protein sequence ID" value="RWR50318.1"/>
    <property type="molecule type" value="Genomic_DNA"/>
</dbReference>
<dbReference type="RefSeq" id="WP_128157121.1">
    <property type="nucleotide sequence ID" value="NZ_JBHSOM010000008.1"/>
</dbReference>
<evidence type="ECO:0000256" key="1">
    <source>
        <dbReference type="ARBA" id="ARBA00005417"/>
    </source>
</evidence>
<name>A0A3S3PEJ0_9RHOB</name>